<gene>
    <name evidence="3" type="primary">LOC105179389</name>
</gene>
<keyword evidence="2" id="KW-1185">Reference proteome</keyword>
<dbReference type="GeneID" id="105179389"/>
<dbReference type="CDD" id="cd00170">
    <property type="entry name" value="SEC14"/>
    <property type="match status" value="1"/>
</dbReference>
<dbReference type="InterPro" id="IPR001251">
    <property type="entry name" value="CRAL-TRIO_dom"/>
</dbReference>
<dbReference type="FunCoup" id="A0A6I9V0Z4">
    <property type="interactions" value="149"/>
</dbReference>
<feature type="domain" description="CRAL-TRIO" evidence="1">
    <location>
        <begin position="111"/>
        <end position="232"/>
    </location>
</feature>
<dbReference type="SMART" id="SM00516">
    <property type="entry name" value="SEC14"/>
    <property type="match status" value="1"/>
</dbReference>
<dbReference type="SUPFAM" id="SSF52087">
    <property type="entry name" value="CRAL/TRIO domain"/>
    <property type="match status" value="1"/>
</dbReference>
<dbReference type="Pfam" id="PF00650">
    <property type="entry name" value="CRAL_TRIO"/>
    <property type="match status" value="1"/>
</dbReference>
<evidence type="ECO:0000259" key="1">
    <source>
        <dbReference type="PROSITE" id="PS50191"/>
    </source>
</evidence>
<name>A0A6I9V0Z4_SESIN</name>
<dbReference type="PANTHER" id="PTHR47556">
    <property type="entry name" value="SEC14P-LIKE PHOSPHATIDYLINOSITOL TRANSFER FAMILY PROTEIN"/>
    <property type="match status" value="1"/>
</dbReference>
<protein>
    <submittedName>
        <fullName evidence="3">Phosphatidylinositol transfer protein CSR1 isoform X1</fullName>
    </submittedName>
</protein>
<accession>A0A6I9V0Z4</accession>
<sequence length="265" mass="30819">MAQCLRLRPPLLHHFKTVAVRPKKPTKIFKFSVRSCSLAPENAHKLVAEVKEKLKKEHNSLPVGKYGRDDEEMILWFLNDRKFSVEDTVSKLTKAIRWRHEFRVSELSEESVKIAAETGKAYVHNYLDVYGRPVLIVEAAKHFPQKQEPREDEKLCVFMIEKALSKLPAGKQEILGIIDLRGFQTQNADLKFLIFVFDAFYYYYPRRLGQVLFVDAPFVFKPVWQLVKPLLKSYASLVCIRDNAQDLSDSPSTFSFYMFFCITQC</sequence>
<dbReference type="RefSeq" id="XP_011101303.1">
    <property type="nucleotide sequence ID" value="XM_011103001.2"/>
</dbReference>
<evidence type="ECO:0000313" key="2">
    <source>
        <dbReference type="Proteomes" id="UP000504604"/>
    </source>
</evidence>
<reference evidence="3" key="1">
    <citation type="submission" date="2025-08" db="UniProtKB">
        <authorList>
            <consortium name="RefSeq"/>
        </authorList>
    </citation>
    <scope>IDENTIFICATION</scope>
</reference>
<dbReference type="InterPro" id="IPR036273">
    <property type="entry name" value="CRAL/TRIO_N_dom_sf"/>
</dbReference>
<dbReference type="SUPFAM" id="SSF46938">
    <property type="entry name" value="CRAL/TRIO N-terminal domain"/>
    <property type="match status" value="1"/>
</dbReference>
<dbReference type="KEGG" id="sind:105179389"/>
<dbReference type="AlphaFoldDB" id="A0A6I9V0Z4"/>
<organism evidence="2 3">
    <name type="scientific">Sesamum indicum</name>
    <name type="common">Oriental sesame</name>
    <name type="synonym">Sesamum orientale</name>
    <dbReference type="NCBI Taxonomy" id="4182"/>
    <lineage>
        <taxon>Eukaryota</taxon>
        <taxon>Viridiplantae</taxon>
        <taxon>Streptophyta</taxon>
        <taxon>Embryophyta</taxon>
        <taxon>Tracheophyta</taxon>
        <taxon>Spermatophyta</taxon>
        <taxon>Magnoliopsida</taxon>
        <taxon>eudicotyledons</taxon>
        <taxon>Gunneridae</taxon>
        <taxon>Pentapetalae</taxon>
        <taxon>asterids</taxon>
        <taxon>lamiids</taxon>
        <taxon>Lamiales</taxon>
        <taxon>Pedaliaceae</taxon>
        <taxon>Sesamum</taxon>
    </lineage>
</organism>
<dbReference type="InterPro" id="IPR036865">
    <property type="entry name" value="CRAL-TRIO_dom_sf"/>
</dbReference>
<dbReference type="Gene3D" id="3.40.525.10">
    <property type="entry name" value="CRAL-TRIO lipid binding domain"/>
    <property type="match status" value="1"/>
</dbReference>
<evidence type="ECO:0000313" key="3">
    <source>
        <dbReference type="RefSeq" id="XP_011101303.1"/>
    </source>
</evidence>
<dbReference type="OrthoDB" id="75724at2759"/>
<dbReference type="PROSITE" id="PS50191">
    <property type="entry name" value="CRAL_TRIO"/>
    <property type="match status" value="1"/>
</dbReference>
<dbReference type="InParanoid" id="A0A6I9V0Z4"/>
<proteinExistence type="predicted"/>
<dbReference type="PANTHER" id="PTHR47556:SF1">
    <property type="entry name" value="SEC14P-LIKE PHOSPHATIDYLINOSITOL TRANSFER FAMILY PROTEIN"/>
    <property type="match status" value="1"/>
</dbReference>
<dbReference type="Proteomes" id="UP000504604">
    <property type="component" value="Unplaced"/>
</dbReference>